<keyword evidence="2" id="KW-0645">Protease</keyword>
<organismHost>
    <name type="scientific">Vigna unguiculata</name>
    <name type="common">Cowpea</name>
    <dbReference type="NCBI Taxonomy" id="3917"/>
</organismHost>
<dbReference type="PROSITE" id="PS50878">
    <property type="entry name" value="RT_POL"/>
    <property type="match status" value="1"/>
</dbReference>
<name>A0A4D6U452_SOCMV</name>
<evidence type="ECO:0000256" key="8">
    <source>
        <dbReference type="ARBA" id="ARBA00022801"/>
    </source>
</evidence>
<comment type="function">
    <text evidence="10">Encodes for at least two polypeptides: protease (PR) and reverse transcriptase (RT). The protease processes the polyprotein in cis. Reverse transcriptase is multifunctional enzyme that converts the viral RNA genome into dsDNA in viral cytoplasmic capsids. This enzyme displays a DNA polymerase activity that can copy either DNA or RNA templates, and a ribonuclease H (RNase H) activity that cleaves the RNA strand of RNA-DNA heteroduplexes in a partially processive 3'- to 5'-endonucleasic mode. Neo-synthesized pregenomic RNA (pgRNA) are encapsidated, and reverse-transcribed inside the nucleocapsid. Partial (+)DNA is synthesized from the (-)DNA template and generates the relaxed circular DNA (RC-DNA) genome. After budding and infection, the RC-DNA migrates in the nucleus, and is converted into a plasmid-like covalently closed circular DNA (cccDNA).</text>
</comment>
<evidence type="ECO:0000256" key="2">
    <source>
        <dbReference type="ARBA" id="ARBA00022670"/>
    </source>
</evidence>
<organismHost>
    <name type="scientific">Glycine max</name>
    <name type="common">Soybean</name>
    <name type="synonym">Glycine hispida</name>
    <dbReference type="NCBI Taxonomy" id="3847"/>
</organismHost>
<dbReference type="InterPro" id="IPR000588">
    <property type="entry name" value="Pept_A3A"/>
</dbReference>
<dbReference type="EMBL" id="MH718847">
    <property type="protein sequence ID" value="QCH00491.1"/>
    <property type="molecule type" value="Genomic_DNA"/>
</dbReference>
<organismHost>
    <name type="scientific">Lablab purpureus</name>
    <name type="common">Hyacinth bean</name>
    <name type="synonym">Dolichos lablab</name>
    <dbReference type="NCBI Taxonomy" id="35936"/>
</organismHost>
<dbReference type="InterPro" id="IPR000477">
    <property type="entry name" value="RT_dom"/>
</dbReference>
<keyword evidence="5" id="KW-0540">Nuclease</keyword>
<dbReference type="GO" id="GO:0004519">
    <property type="term" value="F:endonuclease activity"/>
    <property type="evidence" value="ECO:0007669"/>
    <property type="project" value="UniProtKB-KW"/>
</dbReference>
<dbReference type="InterPro" id="IPR043128">
    <property type="entry name" value="Rev_trsase/Diguanyl_cyclase"/>
</dbReference>
<keyword evidence="6" id="KW-0064">Aspartyl protease</keyword>
<evidence type="ECO:0000259" key="11">
    <source>
        <dbReference type="PROSITE" id="PS50878"/>
    </source>
</evidence>
<dbReference type="Pfam" id="PF17917">
    <property type="entry name" value="RT_RNaseH"/>
    <property type="match status" value="1"/>
</dbReference>
<evidence type="ECO:0000256" key="7">
    <source>
        <dbReference type="ARBA" id="ARBA00022759"/>
    </source>
</evidence>
<evidence type="ECO:0000313" key="12">
    <source>
        <dbReference type="EMBL" id="QCH00491.1"/>
    </source>
</evidence>
<dbReference type="CDD" id="cd00303">
    <property type="entry name" value="retropepsin_like"/>
    <property type="match status" value="1"/>
</dbReference>
<dbReference type="Pfam" id="PF00078">
    <property type="entry name" value="RVT_1"/>
    <property type="match status" value="1"/>
</dbReference>
<keyword evidence="9" id="KW-0695">RNA-directed DNA polymerase</keyword>
<evidence type="ECO:0000256" key="1">
    <source>
        <dbReference type="ARBA" id="ARBA00012493"/>
    </source>
</evidence>
<evidence type="ECO:0000256" key="5">
    <source>
        <dbReference type="ARBA" id="ARBA00022722"/>
    </source>
</evidence>
<feature type="domain" description="Reverse transcriptase" evidence="11">
    <location>
        <begin position="227"/>
        <end position="411"/>
    </location>
</feature>
<organismHost>
    <name type="scientific">Phaseolus vulgaris</name>
    <name type="common">Kidney bean</name>
    <name type="synonym">French bean</name>
    <dbReference type="NCBI Taxonomy" id="3885"/>
</organismHost>
<dbReference type="PANTHER" id="PTHR33064">
    <property type="entry name" value="POL PROTEIN"/>
    <property type="match status" value="1"/>
</dbReference>
<keyword evidence="3" id="KW-0808">Transferase</keyword>
<organism evidence="12">
    <name type="scientific">Soybean chlorotic mottle virus</name>
    <dbReference type="NCBI Taxonomy" id="10651"/>
    <lineage>
        <taxon>Viruses</taxon>
        <taxon>Riboviria</taxon>
        <taxon>Pararnavirae</taxon>
        <taxon>Artverviricota</taxon>
        <taxon>Revtraviricetes</taxon>
        <taxon>Ortervirales</taxon>
        <taxon>Caulimoviridae</taxon>
        <taxon>Soymovirus</taxon>
        <taxon>Soymovirus maculaglycinis</taxon>
    </lineage>
</organism>
<dbReference type="InterPro" id="IPR021109">
    <property type="entry name" value="Peptidase_aspartic_dom_sf"/>
</dbReference>
<dbReference type="SUPFAM" id="SSF56672">
    <property type="entry name" value="DNA/RNA polymerases"/>
    <property type="match status" value="1"/>
</dbReference>
<dbReference type="InterPro" id="IPR041373">
    <property type="entry name" value="RT_RNaseH"/>
</dbReference>
<dbReference type="PRINTS" id="PR00731">
    <property type="entry name" value="CAULIMOPTASE"/>
</dbReference>
<dbReference type="CDD" id="cd01647">
    <property type="entry name" value="RT_LTR"/>
    <property type="match status" value="1"/>
</dbReference>
<dbReference type="GO" id="GO:0003964">
    <property type="term" value="F:RNA-directed DNA polymerase activity"/>
    <property type="evidence" value="ECO:0007669"/>
    <property type="project" value="UniProtKB-KW"/>
</dbReference>
<evidence type="ECO:0000256" key="9">
    <source>
        <dbReference type="ARBA" id="ARBA00022918"/>
    </source>
</evidence>
<keyword evidence="7" id="KW-0255">Endonuclease</keyword>
<reference evidence="12" key="1">
    <citation type="submission" date="2018-08" db="EMBL/GenBank/DDBJ databases">
        <title>Molecular characterization and complete genome of Soybean chlorotic mottle virus infecting soybean in China.</title>
        <authorList>
            <person name="Xie Y."/>
        </authorList>
    </citation>
    <scope>NUCLEOTIDE SEQUENCE</scope>
    <source>
        <strain evidence="12">NC113</strain>
    </source>
</reference>
<dbReference type="GO" id="GO:0004190">
    <property type="term" value="F:aspartic-type endopeptidase activity"/>
    <property type="evidence" value="ECO:0007669"/>
    <property type="project" value="UniProtKB-KW"/>
</dbReference>
<dbReference type="Gene3D" id="2.40.70.10">
    <property type="entry name" value="Acid Proteases"/>
    <property type="match status" value="1"/>
</dbReference>
<dbReference type="SUPFAM" id="SSF50630">
    <property type="entry name" value="Acid proteases"/>
    <property type="match status" value="1"/>
</dbReference>
<evidence type="ECO:0000256" key="4">
    <source>
        <dbReference type="ARBA" id="ARBA00022695"/>
    </source>
</evidence>
<dbReference type="InterPro" id="IPR051320">
    <property type="entry name" value="Viral_Replic_Matur_Polypro"/>
</dbReference>
<protein>
    <recommendedName>
        <fullName evidence="1">RNA-directed DNA polymerase</fullName>
        <ecNumber evidence="1">2.7.7.49</ecNumber>
    </recommendedName>
</protein>
<dbReference type="Gene3D" id="3.30.70.270">
    <property type="match status" value="1"/>
</dbReference>
<evidence type="ECO:0000256" key="10">
    <source>
        <dbReference type="ARBA" id="ARBA00025678"/>
    </source>
</evidence>
<dbReference type="InterPro" id="IPR043502">
    <property type="entry name" value="DNA/RNA_pol_sf"/>
</dbReference>
<keyword evidence="8" id="KW-0378">Hydrolase</keyword>
<sequence length="692" mass="80362">MNTEIVQKHRVLTKGNPNVTFIKVSIGKRNFLAYIDTGATLCFGKRKISNNWETLKNPKEIIIADKSKHYIREAISNVFLKIENKEFLIPIIYLHDSGLDLIIGNNFLKLYQPFIQRLETIELRWKNLNNPKESQMISTKILTKNEVLKLSFEKIHICLEKYLFFKTIEEQLEEVCSEHPLDETKNKNGLLIEIKLKDPLQEVNVTNRIPYTIRDVQEFKEECEDLLKKGLIQESQSPHSAPAFYVENHNEIKRGKRRMVINYKKMNEATIGDSYKLPRKDFILEKIKGSLWFSSLDAKSGYYQLRLHENTKPLTAFSCPPQKHYEWNVLSFGLKQAPSIYQRFMDQSLKGLEHICLAYIDDILIFTKGSKEQHVNDVRIVLQRIKEKGIIISKKKSKLIQQEIEYLGLKIQGNGEIDLSPHTQEKILQFPDELEDRKQIQRFLGCINYIANEGFFKNLALERKHLQKKISVKIPWKWDTTDTKMVQSIKGKIQCLPKLYNASIQDFLIVETDASQHSWSGCLRALPNGKQKIGLDEFGIPIADLCTNSSSASSDNSPAEIDKCHSASKQDTYVASKIKKLENELLLCKYVSGTFTDTETRYPIAELEVLAGVKVLEKWRIDLLQTRFLLRTDSKYFAGFCRYNIKTDYRNGRLIRWQLRLQAYQPYVELIKSENNPFADTLTREWSKPSSS</sequence>
<dbReference type="Pfam" id="PF02160">
    <property type="entry name" value="Peptidase_A3"/>
    <property type="match status" value="1"/>
</dbReference>
<accession>A0A4D6U452</accession>
<dbReference type="Gene3D" id="3.10.10.10">
    <property type="entry name" value="HIV Type 1 Reverse Transcriptase, subunit A, domain 1"/>
    <property type="match status" value="1"/>
</dbReference>
<dbReference type="EC" id="2.7.7.49" evidence="1"/>
<evidence type="ECO:0000256" key="3">
    <source>
        <dbReference type="ARBA" id="ARBA00022679"/>
    </source>
</evidence>
<proteinExistence type="predicted"/>
<evidence type="ECO:0000256" key="6">
    <source>
        <dbReference type="ARBA" id="ARBA00022750"/>
    </source>
</evidence>
<dbReference type="GO" id="GO:0006508">
    <property type="term" value="P:proteolysis"/>
    <property type="evidence" value="ECO:0007669"/>
    <property type="project" value="UniProtKB-KW"/>
</dbReference>
<keyword evidence="4" id="KW-0548">Nucleotidyltransferase</keyword>
<dbReference type="PANTHER" id="PTHR33064:SF37">
    <property type="entry name" value="RIBONUCLEASE H"/>
    <property type="match status" value="1"/>
</dbReference>